<dbReference type="OrthoDB" id="9792392at2"/>
<keyword evidence="2" id="KW-1185">Reference proteome</keyword>
<dbReference type="EMBL" id="RPFZ01000001">
    <property type="protein sequence ID" value="RPF72321.1"/>
    <property type="molecule type" value="Genomic_DNA"/>
</dbReference>
<comment type="caution">
    <text evidence="1">The sequence shown here is derived from an EMBL/GenBank/DDBJ whole genome shotgun (WGS) entry which is preliminary data.</text>
</comment>
<dbReference type="Gene3D" id="3.30.70.100">
    <property type="match status" value="1"/>
</dbReference>
<dbReference type="InterPro" id="IPR011008">
    <property type="entry name" value="Dimeric_a/b-barrel"/>
</dbReference>
<dbReference type="InterPro" id="IPR009874">
    <property type="entry name" value="DUF1428"/>
</dbReference>
<evidence type="ECO:0000313" key="1">
    <source>
        <dbReference type="EMBL" id="RPF72321.1"/>
    </source>
</evidence>
<name>A0A3N5DSS2_9SPHN</name>
<dbReference type="PIRSF" id="PIRSF007028">
    <property type="entry name" value="UCP007028"/>
    <property type="match status" value="1"/>
</dbReference>
<proteinExistence type="predicted"/>
<dbReference type="Pfam" id="PF07237">
    <property type="entry name" value="DUF1428"/>
    <property type="match status" value="1"/>
</dbReference>
<gene>
    <name evidence="1" type="ORF">EG799_12325</name>
</gene>
<dbReference type="RefSeq" id="WP_123881695.1">
    <property type="nucleotide sequence ID" value="NZ_RPFZ01000001.1"/>
</dbReference>
<reference evidence="1 2" key="1">
    <citation type="submission" date="2018-11" db="EMBL/GenBank/DDBJ databases">
        <title>Erythrobacter spongiae sp. nov., isolated from a marine sponge.</title>
        <authorList>
            <person name="Zhuang L."/>
            <person name="Luo L."/>
        </authorList>
    </citation>
    <scope>NUCLEOTIDE SEQUENCE [LARGE SCALE GENOMIC DNA]</scope>
    <source>
        <strain evidence="1 2">HN-E23</strain>
    </source>
</reference>
<dbReference type="Proteomes" id="UP000275232">
    <property type="component" value="Unassembled WGS sequence"/>
</dbReference>
<dbReference type="AlphaFoldDB" id="A0A3N5DSS2"/>
<organism evidence="1 2">
    <name type="scientific">Aurantiacibacter spongiae</name>
    <dbReference type="NCBI Taxonomy" id="2488860"/>
    <lineage>
        <taxon>Bacteria</taxon>
        <taxon>Pseudomonadati</taxon>
        <taxon>Pseudomonadota</taxon>
        <taxon>Alphaproteobacteria</taxon>
        <taxon>Sphingomonadales</taxon>
        <taxon>Erythrobacteraceae</taxon>
        <taxon>Aurantiacibacter</taxon>
    </lineage>
</organism>
<protein>
    <submittedName>
        <fullName evidence="1">DUF1428 domain-containing protein</fullName>
    </submittedName>
</protein>
<sequence length="117" mass="13205">MTYVSAFVTPVEDANRDEYLASARAAWPMFKDYGALAMMENWGVNVPEGKRTDLRRAVDLRDGESVVFSWVVWPDKATSDACEASMQTDERWQTLAMPFDGTRMIYGGFETIFSAEA</sequence>
<evidence type="ECO:0000313" key="2">
    <source>
        <dbReference type="Proteomes" id="UP000275232"/>
    </source>
</evidence>
<dbReference type="SUPFAM" id="SSF54909">
    <property type="entry name" value="Dimeric alpha+beta barrel"/>
    <property type="match status" value="1"/>
</dbReference>
<accession>A0A3N5DSS2</accession>